<dbReference type="GO" id="GO:0016787">
    <property type="term" value="F:hydrolase activity"/>
    <property type="evidence" value="ECO:0007669"/>
    <property type="project" value="UniProtKB-KW"/>
</dbReference>
<dbReference type="Gene3D" id="1.20.120.580">
    <property type="entry name" value="bsu32300-like"/>
    <property type="match status" value="1"/>
</dbReference>
<dbReference type="EMBL" id="METM01000003">
    <property type="protein sequence ID" value="OGB90867.1"/>
    <property type="molecule type" value="Genomic_DNA"/>
</dbReference>
<evidence type="ECO:0000256" key="4">
    <source>
        <dbReference type="ARBA" id="ARBA00024207"/>
    </source>
</evidence>
<dbReference type="AlphaFoldDB" id="A0A1F4Q4Q8"/>
<evidence type="ECO:0008006" key="7">
    <source>
        <dbReference type="Google" id="ProtNLM"/>
    </source>
</evidence>
<evidence type="ECO:0000313" key="5">
    <source>
        <dbReference type="EMBL" id="OGB90867.1"/>
    </source>
</evidence>
<keyword evidence="3" id="KW-0378">Hydrolase</keyword>
<proteinExistence type="inferred from homology"/>
<accession>A0A1F4Q4Q8</accession>
<reference evidence="5 6" key="1">
    <citation type="journal article" date="2016" name="Nat. Commun.">
        <title>Thousands of microbial genomes shed light on interconnected biogeochemical processes in an aquifer system.</title>
        <authorList>
            <person name="Anantharaman K."/>
            <person name="Brown C.T."/>
            <person name="Hug L.A."/>
            <person name="Sharon I."/>
            <person name="Castelle C.J."/>
            <person name="Probst A.J."/>
            <person name="Thomas B.C."/>
            <person name="Singh A."/>
            <person name="Wilkins M.J."/>
            <person name="Karaoz U."/>
            <person name="Brodie E.L."/>
            <person name="Williams K.H."/>
            <person name="Hubbard S.S."/>
            <person name="Banfield J.F."/>
        </authorList>
    </citation>
    <scope>NUCLEOTIDE SEQUENCE [LARGE SCALE GENOMIC DNA]</scope>
</reference>
<comment type="similarity">
    <text evidence="4">Belongs to the HepT RNase toxin family.</text>
</comment>
<name>A0A1F4Q4Q8_UNCSA</name>
<dbReference type="InterPro" id="IPR008201">
    <property type="entry name" value="HepT-like"/>
</dbReference>
<organism evidence="5 6">
    <name type="scientific">candidate division WOR-1 bacterium RIFCSPHIGHO2_01_FULL_53_15</name>
    <dbReference type="NCBI Taxonomy" id="1802564"/>
    <lineage>
        <taxon>Bacteria</taxon>
        <taxon>Bacillati</taxon>
        <taxon>Saganbacteria</taxon>
    </lineage>
</organism>
<dbReference type="GO" id="GO:0004540">
    <property type="term" value="F:RNA nuclease activity"/>
    <property type="evidence" value="ECO:0007669"/>
    <property type="project" value="InterPro"/>
</dbReference>
<dbReference type="Proteomes" id="UP000178724">
    <property type="component" value="Unassembled WGS sequence"/>
</dbReference>
<evidence type="ECO:0000256" key="1">
    <source>
        <dbReference type="ARBA" id="ARBA00022649"/>
    </source>
</evidence>
<keyword evidence="2" id="KW-0540">Nuclease</keyword>
<sequence>MNIIPMELASNIADLTVIRNILTHQYLDLEWDKIKNFLASGPENVKKFVQAAQKITQSQV</sequence>
<evidence type="ECO:0000256" key="3">
    <source>
        <dbReference type="ARBA" id="ARBA00022801"/>
    </source>
</evidence>
<dbReference type="Pfam" id="PF01934">
    <property type="entry name" value="HepT-like"/>
    <property type="match status" value="1"/>
</dbReference>
<dbReference type="GO" id="GO:0110001">
    <property type="term" value="C:toxin-antitoxin complex"/>
    <property type="evidence" value="ECO:0007669"/>
    <property type="project" value="InterPro"/>
</dbReference>
<gene>
    <name evidence="5" type="ORF">A2625_07500</name>
</gene>
<keyword evidence="1" id="KW-1277">Toxin-antitoxin system</keyword>
<evidence type="ECO:0000313" key="6">
    <source>
        <dbReference type="Proteomes" id="UP000178724"/>
    </source>
</evidence>
<comment type="caution">
    <text evidence="5">The sequence shown here is derived from an EMBL/GenBank/DDBJ whole genome shotgun (WGS) entry which is preliminary data.</text>
</comment>
<protein>
    <recommendedName>
        <fullName evidence="7">DUF86 domain-containing protein</fullName>
    </recommendedName>
</protein>
<evidence type="ECO:0000256" key="2">
    <source>
        <dbReference type="ARBA" id="ARBA00022722"/>
    </source>
</evidence>
<dbReference type="InterPro" id="IPR037038">
    <property type="entry name" value="HepT-like_sf"/>
</dbReference>